<keyword evidence="5" id="KW-1185">Reference proteome</keyword>
<dbReference type="EMBL" id="JAAMFM010000039">
    <property type="protein sequence ID" value="NVM96733.1"/>
    <property type="molecule type" value="Genomic_DNA"/>
</dbReference>
<dbReference type="EC" id="5.4.99.62" evidence="2"/>
<evidence type="ECO:0000256" key="1">
    <source>
        <dbReference type="ARBA" id="ARBA00000223"/>
    </source>
</evidence>
<dbReference type="Gene3D" id="3.40.1650.10">
    <property type="entry name" value="RbsD-like domain"/>
    <property type="match status" value="1"/>
</dbReference>
<dbReference type="InterPro" id="IPR007721">
    <property type="entry name" value="RbsD_FucU"/>
</dbReference>
<comment type="caution">
    <text evidence="4">The sequence shown here is derived from an EMBL/GenBank/DDBJ whole genome shotgun (WGS) entry which is preliminary data.</text>
</comment>
<evidence type="ECO:0000313" key="4">
    <source>
        <dbReference type="EMBL" id="NVM96733.1"/>
    </source>
</evidence>
<dbReference type="Pfam" id="PF05025">
    <property type="entry name" value="RbsD_FucU"/>
    <property type="match status" value="1"/>
</dbReference>
<keyword evidence="3" id="KW-0413">Isomerase</keyword>
<sequence>MIAGTLIHPGIISALAAAGHGSTVLITDSHYAAKTAVGPNAERIFLNLTAGNPTVPQVLSVLLDTVTVENATVISPSPDALPSQVQDEIRVLMPSGVPIGSVTRNEFYALARTPDLALCVVSGDTRRFANVLLTLGVLARSQTNIHHHG</sequence>
<dbReference type="SUPFAM" id="SSF102546">
    <property type="entry name" value="RbsD-like"/>
    <property type="match status" value="1"/>
</dbReference>
<evidence type="ECO:0000256" key="3">
    <source>
        <dbReference type="ARBA" id="ARBA00023235"/>
    </source>
</evidence>
<dbReference type="RefSeq" id="WP_176636449.1">
    <property type="nucleotide sequence ID" value="NZ_JAAMFM010000039.1"/>
</dbReference>
<protein>
    <recommendedName>
        <fullName evidence="2">D-ribose pyranase</fullName>
        <ecNumber evidence="2">5.4.99.62</ecNumber>
    </recommendedName>
</protein>
<proteinExistence type="predicted"/>
<dbReference type="AlphaFoldDB" id="A0A7Y7IK38"/>
<evidence type="ECO:0000313" key="5">
    <source>
        <dbReference type="Proteomes" id="UP000543556"/>
    </source>
</evidence>
<dbReference type="InterPro" id="IPR023750">
    <property type="entry name" value="RbsD-like_sf"/>
</dbReference>
<accession>A0A7Y7IK38</accession>
<organism evidence="4 5">
    <name type="scientific">Arthrobacter wenxiniae</name>
    <dbReference type="NCBI Taxonomy" id="2713570"/>
    <lineage>
        <taxon>Bacteria</taxon>
        <taxon>Bacillati</taxon>
        <taxon>Actinomycetota</taxon>
        <taxon>Actinomycetes</taxon>
        <taxon>Micrococcales</taxon>
        <taxon>Micrococcaceae</taxon>
        <taxon>Arthrobacter</taxon>
    </lineage>
</organism>
<comment type="catalytic activity">
    <reaction evidence="1">
        <text>beta-D-ribopyranose = beta-D-ribofuranose</text>
        <dbReference type="Rhea" id="RHEA:25432"/>
        <dbReference type="ChEBI" id="CHEBI:27476"/>
        <dbReference type="ChEBI" id="CHEBI:47002"/>
        <dbReference type="EC" id="5.4.99.62"/>
    </reaction>
</comment>
<evidence type="ECO:0000256" key="2">
    <source>
        <dbReference type="ARBA" id="ARBA00012862"/>
    </source>
</evidence>
<dbReference type="GO" id="GO:0005996">
    <property type="term" value="P:monosaccharide metabolic process"/>
    <property type="evidence" value="ECO:0007669"/>
    <property type="project" value="InterPro"/>
</dbReference>
<dbReference type="Proteomes" id="UP000543556">
    <property type="component" value="Unassembled WGS sequence"/>
</dbReference>
<dbReference type="GO" id="GO:0062193">
    <property type="term" value="F:D-ribose pyranase activity"/>
    <property type="evidence" value="ECO:0007669"/>
    <property type="project" value="UniProtKB-EC"/>
</dbReference>
<name>A0A7Y7IK38_9MICC</name>
<reference evidence="4 5" key="1">
    <citation type="submission" date="2020-02" db="EMBL/GenBank/DDBJ databases">
        <title>Genome sequence of strain AETb3-4.</title>
        <authorList>
            <person name="Gao J."/>
            <person name="Zhang X."/>
        </authorList>
    </citation>
    <scope>NUCLEOTIDE SEQUENCE [LARGE SCALE GENOMIC DNA]</scope>
    <source>
        <strain evidence="4 5">AETb3-4</strain>
    </source>
</reference>
<dbReference type="GO" id="GO:0048029">
    <property type="term" value="F:monosaccharide binding"/>
    <property type="evidence" value="ECO:0007669"/>
    <property type="project" value="InterPro"/>
</dbReference>
<gene>
    <name evidence="4" type="ORF">G6034_17840</name>
</gene>